<gene>
    <name evidence="1" type="ORF">LTR37_006238</name>
</gene>
<name>A0ACC3NIU7_9PEZI</name>
<protein>
    <submittedName>
        <fullName evidence="1">Uncharacterized protein</fullName>
    </submittedName>
</protein>
<evidence type="ECO:0000313" key="2">
    <source>
        <dbReference type="Proteomes" id="UP001281147"/>
    </source>
</evidence>
<sequence>MPHFPHTPEALLGRNDSKNPASTCKGITSSGRPCRRALASPTSRRRSRNSAIGGVVAIVQEDGEVQDADFYCWQHQDQAEQIVQEENRQQRKGRRVKRKPAELFPLQEKGSIDTLVQRLGIDAASEGRQKPSKNPKPPRKTETNDFATQQRPSQAPYAEKYNLGGTQKPPAKPRKTGFWASLCCMAGEHDDYVEIVRHKKRTEQVQRPETTSTTPPNGRLSSITRPTSAAVPARRPVTAPAAQLRPVSNAQTTSLLSLIPQHLSPQTTSVLLAELTKPISPHDEEGYIYIFWLTPHSKTAPPESTARSLLAPPSNSRPIDHRRISDVMSEFSHDGDDYAESSLRSTGARTNGQKPRTIMLKIGRANNITRRMNEWQRQCGYALNLVRWYPYVPSSTPQTTPDRRASAPLYPDLSRPPTGSVEGVRKVPCVKRVERLIHLELAEKQVKKQCAACGKAHREWFEVEASQDGVKAVDEVVRRWVGWGERSG</sequence>
<accession>A0ACC3NIU7</accession>
<dbReference type="Proteomes" id="UP001281147">
    <property type="component" value="Unassembled WGS sequence"/>
</dbReference>
<dbReference type="EMBL" id="JAUTXU010000040">
    <property type="protein sequence ID" value="KAK3716888.1"/>
    <property type="molecule type" value="Genomic_DNA"/>
</dbReference>
<reference evidence="1" key="1">
    <citation type="submission" date="2023-07" db="EMBL/GenBank/DDBJ databases">
        <title>Black Yeasts Isolated from many extreme environments.</title>
        <authorList>
            <person name="Coleine C."/>
            <person name="Stajich J.E."/>
            <person name="Selbmann L."/>
        </authorList>
    </citation>
    <scope>NUCLEOTIDE SEQUENCE</scope>
    <source>
        <strain evidence="1">CCFEE 5714</strain>
    </source>
</reference>
<comment type="caution">
    <text evidence="1">The sequence shown here is derived from an EMBL/GenBank/DDBJ whole genome shotgun (WGS) entry which is preliminary data.</text>
</comment>
<evidence type="ECO:0000313" key="1">
    <source>
        <dbReference type="EMBL" id="KAK3716888.1"/>
    </source>
</evidence>
<organism evidence="1 2">
    <name type="scientific">Vermiconidia calcicola</name>
    <dbReference type="NCBI Taxonomy" id="1690605"/>
    <lineage>
        <taxon>Eukaryota</taxon>
        <taxon>Fungi</taxon>
        <taxon>Dikarya</taxon>
        <taxon>Ascomycota</taxon>
        <taxon>Pezizomycotina</taxon>
        <taxon>Dothideomycetes</taxon>
        <taxon>Dothideomycetidae</taxon>
        <taxon>Mycosphaerellales</taxon>
        <taxon>Extremaceae</taxon>
        <taxon>Vermiconidia</taxon>
    </lineage>
</organism>
<proteinExistence type="predicted"/>
<keyword evidence="2" id="KW-1185">Reference proteome</keyword>